<dbReference type="PROSITE" id="PS51194">
    <property type="entry name" value="HELICASE_CTER"/>
    <property type="match status" value="1"/>
</dbReference>
<dbReference type="GO" id="GO:0006281">
    <property type="term" value="P:DNA repair"/>
    <property type="evidence" value="ECO:0007669"/>
    <property type="project" value="TreeGrafter"/>
</dbReference>
<dbReference type="PANTHER" id="PTHR13710">
    <property type="entry name" value="DNA HELICASE RECQ FAMILY MEMBER"/>
    <property type="match status" value="1"/>
</dbReference>
<dbReference type="InterPro" id="IPR014001">
    <property type="entry name" value="Helicase_ATP-bd"/>
</dbReference>
<dbReference type="GO" id="GO:0043138">
    <property type="term" value="F:3'-5' DNA helicase activity"/>
    <property type="evidence" value="ECO:0007669"/>
    <property type="project" value="TreeGrafter"/>
</dbReference>
<dbReference type="GO" id="GO:0003676">
    <property type="term" value="F:nucleic acid binding"/>
    <property type="evidence" value="ECO:0007669"/>
    <property type="project" value="InterPro"/>
</dbReference>
<dbReference type="NCBIfam" id="TIGR00614">
    <property type="entry name" value="recQ_fam"/>
    <property type="match status" value="1"/>
</dbReference>
<dbReference type="FunFam" id="3.40.50.300:FF:001389">
    <property type="entry name" value="ATP-dependent DNA helicase RecQ"/>
    <property type="match status" value="1"/>
</dbReference>
<keyword evidence="4" id="KW-0067">ATP-binding</keyword>
<evidence type="ECO:0000256" key="2">
    <source>
        <dbReference type="ARBA" id="ARBA00022801"/>
    </source>
</evidence>
<sequence length="550" mass="62042">MSLAKNMITSPSDLLWQRRKEKLMQGPSERELERVFGFNTFRTGQKEIITNVLAGRNVLAVLPTGTGKTLCYQYPARFLPGITVIVSPLLSLMEDQVQQLKGMGEKGAAALNSHVSYEDRQRILDSLNDRSLLFLSPEMLQNKMVLERLKKVRTGLFAVDEAHCISQWGHEFRTDYLKLAQVRRALGNPPCLALTATATKKVQSDIITHLDLENVRQSVYSVDRPNISLHVKKADSWEEKEDILFTALKSHPKPGIVFTATRAEAEKLAVKIRNKCGLKTVSYHGGMEKEDRLLVQQQFLSDETDVVCCTNAFGMGINKPNVAFVIHYHLPQSPEHYLQETGRAGRGGDPASALLLYQSEDRQLPLSMISSELPDDNELSLLYERLLQIRNSGEPAPLTKDAVKTCTAEETKQRLLCFYLEQAGTAGSDGRIRLGELDGNWKEQLQLKFQMRKREKEAQFLEVERIVNSRNSCFRNAFLSYFGEESTSSPDRCCTNCGHEFEAYPAVNKDIYNHSYKKPAGGWDDMLRTILHQKKQTGEAVSVEQAGTDH</sequence>
<dbReference type="InterPro" id="IPR011545">
    <property type="entry name" value="DEAD/DEAH_box_helicase_dom"/>
</dbReference>
<dbReference type="GO" id="GO:0009378">
    <property type="term" value="F:four-way junction helicase activity"/>
    <property type="evidence" value="ECO:0007669"/>
    <property type="project" value="TreeGrafter"/>
</dbReference>
<dbReference type="PROSITE" id="PS51192">
    <property type="entry name" value="HELICASE_ATP_BIND_1"/>
    <property type="match status" value="1"/>
</dbReference>
<evidence type="ECO:0000259" key="8">
    <source>
        <dbReference type="PROSITE" id="PS51194"/>
    </source>
</evidence>
<dbReference type="Pfam" id="PF00271">
    <property type="entry name" value="Helicase_C"/>
    <property type="match status" value="1"/>
</dbReference>
<dbReference type="GO" id="GO:0005524">
    <property type="term" value="F:ATP binding"/>
    <property type="evidence" value="ECO:0007669"/>
    <property type="project" value="UniProtKB-KW"/>
</dbReference>
<gene>
    <name evidence="9" type="ORF">CR205_07670</name>
</gene>
<accession>A0A2W0HEM9</accession>
<evidence type="ECO:0000256" key="5">
    <source>
        <dbReference type="ARBA" id="ARBA00044535"/>
    </source>
</evidence>
<dbReference type="InterPro" id="IPR027417">
    <property type="entry name" value="P-loop_NTPase"/>
</dbReference>
<organism evidence="9 10">
    <name type="scientific">Alteribacter lacisalsi</name>
    <dbReference type="NCBI Taxonomy" id="2045244"/>
    <lineage>
        <taxon>Bacteria</taxon>
        <taxon>Bacillati</taxon>
        <taxon>Bacillota</taxon>
        <taxon>Bacilli</taxon>
        <taxon>Bacillales</taxon>
        <taxon>Bacillaceae</taxon>
        <taxon>Alteribacter</taxon>
    </lineage>
</organism>
<dbReference type="GO" id="GO:0005737">
    <property type="term" value="C:cytoplasm"/>
    <property type="evidence" value="ECO:0007669"/>
    <property type="project" value="TreeGrafter"/>
</dbReference>
<dbReference type="Proteomes" id="UP000248066">
    <property type="component" value="Unassembled WGS sequence"/>
</dbReference>
<dbReference type="GO" id="GO:0016787">
    <property type="term" value="F:hydrolase activity"/>
    <property type="evidence" value="ECO:0007669"/>
    <property type="project" value="UniProtKB-KW"/>
</dbReference>
<keyword evidence="3 9" id="KW-0347">Helicase</keyword>
<dbReference type="GO" id="GO:0006310">
    <property type="term" value="P:DNA recombination"/>
    <property type="evidence" value="ECO:0007669"/>
    <property type="project" value="InterPro"/>
</dbReference>
<proteinExistence type="predicted"/>
<keyword evidence="10" id="KW-1185">Reference proteome</keyword>
<dbReference type="InterPro" id="IPR032284">
    <property type="entry name" value="RecQ_Zn-bd"/>
</dbReference>
<feature type="domain" description="Helicase C-terminal" evidence="8">
    <location>
        <begin position="240"/>
        <end position="393"/>
    </location>
</feature>
<dbReference type="InterPro" id="IPR001650">
    <property type="entry name" value="Helicase_C-like"/>
</dbReference>
<evidence type="ECO:0000313" key="9">
    <source>
        <dbReference type="EMBL" id="PYZ98460.1"/>
    </source>
</evidence>
<dbReference type="SUPFAM" id="SSF52540">
    <property type="entry name" value="P-loop containing nucleoside triphosphate hydrolases"/>
    <property type="match status" value="1"/>
</dbReference>
<name>A0A2W0HEM9_9BACI</name>
<reference evidence="9 10" key="1">
    <citation type="submission" date="2017-10" db="EMBL/GenBank/DDBJ databases">
        <title>Bacillus sp. nov., a halophilic bacterium isolated from a Yangshapao Lake.</title>
        <authorList>
            <person name="Wang H."/>
        </authorList>
    </citation>
    <scope>NUCLEOTIDE SEQUENCE [LARGE SCALE GENOMIC DNA]</scope>
    <source>
        <strain evidence="9 10">YSP-3</strain>
    </source>
</reference>
<feature type="domain" description="Helicase ATP-binding" evidence="7">
    <location>
        <begin position="49"/>
        <end position="216"/>
    </location>
</feature>
<evidence type="ECO:0000256" key="4">
    <source>
        <dbReference type="ARBA" id="ARBA00022840"/>
    </source>
</evidence>
<keyword evidence="1" id="KW-0547">Nucleotide-binding</keyword>
<evidence type="ECO:0000256" key="6">
    <source>
        <dbReference type="ARBA" id="ARBA00044550"/>
    </source>
</evidence>
<dbReference type="EMBL" id="PDOF01000001">
    <property type="protein sequence ID" value="PYZ98460.1"/>
    <property type="molecule type" value="Genomic_DNA"/>
</dbReference>
<evidence type="ECO:0000259" key="7">
    <source>
        <dbReference type="PROSITE" id="PS51192"/>
    </source>
</evidence>
<comment type="caution">
    <text evidence="9">The sequence shown here is derived from an EMBL/GenBank/DDBJ whole genome shotgun (WGS) entry which is preliminary data.</text>
</comment>
<dbReference type="Pfam" id="PF16124">
    <property type="entry name" value="RecQ_Zn_bind"/>
    <property type="match status" value="1"/>
</dbReference>
<dbReference type="AlphaFoldDB" id="A0A2W0HEM9"/>
<dbReference type="InterPro" id="IPR004589">
    <property type="entry name" value="DNA_helicase_ATP-dep_RecQ"/>
</dbReference>
<evidence type="ECO:0000313" key="10">
    <source>
        <dbReference type="Proteomes" id="UP000248066"/>
    </source>
</evidence>
<dbReference type="Pfam" id="PF00270">
    <property type="entry name" value="DEAD"/>
    <property type="match status" value="1"/>
</dbReference>
<protein>
    <recommendedName>
        <fullName evidence="5">ATP-dependent DNA helicase RecQ</fullName>
    </recommendedName>
    <alternativeName>
        <fullName evidence="6">DNA 3'-5' helicase RecQ</fullName>
    </alternativeName>
</protein>
<dbReference type="PANTHER" id="PTHR13710:SF84">
    <property type="entry name" value="ATP-DEPENDENT DNA HELICASE RECS-RELATED"/>
    <property type="match status" value="1"/>
</dbReference>
<dbReference type="GO" id="GO:0043590">
    <property type="term" value="C:bacterial nucleoid"/>
    <property type="evidence" value="ECO:0007669"/>
    <property type="project" value="TreeGrafter"/>
</dbReference>
<evidence type="ECO:0000256" key="1">
    <source>
        <dbReference type="ARBA" id="ARBA00022741"/>
    </source>
</evidence>
<dbReference type="SMART" id="SM00490">
    <property type="entry name" value="HELICc"/>
    <property type="match status" value="1"/>
</dbReference>
<dbReference type="SMART" id="SM00487">
    <property type="entry name" value="DEXDc"/>
    <property type="match status" value="1"/>
</dbReference>
<evidence type="ECO:0000256" key="3">
    <source>
        <dbReference type="ARBA" id="ARBA00022806"/>
    </source>
</evidence>
<keyword evidence="2" id="KW-0378">Hydrolase</keyword>
<dbReference type="CDD" id="cd17920">
    <property type="entry name" value="DEXHc_RecQ"/>
    <property type="match status" value="1"/>
</dbReference>
<dbReference type="GO" id="GO:0030894">
    <property type="term" value="C:replisome"/>
    <property type="evidence" value="ECO:0007669"/>
    <property type="project" value="TreeGrafter"/>
</dbReference>
<dbReference type="Gene3D" id="3.40.50.300">
    <property type="entry name" value="P-loop containing nucleotide triphosphate hydrolases"/>
    <property type="match status" value="2"/>
</dbReference>